<feature type="compositionally biased region" description="Low complexity" evidence="1">
    <location>
        <begin position="59"/>
        <end position="73"/>
    </location>
</feature>
<dbReference type="AlphaFoldDB" id="A0A0B2W1Q5"/>
<comment type="caution">
    <text evidence="2">The sequence shown here is derived from an EMBL/GenBank/DDBJ whole genome shotgun (WGS) entry which is preliminary data.</text>
</comment>
<evidence type="ECO:0000256" key="1">
    <source>
        <dbReference type="SAM" id="MobiDB-lite"/>
    </source>
</evidence>
<feature type="region of interest" description="Disordered" evidence="1">
    <location>
        <begin position="218"/>
        <end position="239"/>
    </location>
</feature>
<dbReference type="Proteomes" id="UP000031036">
    <property type="component" value="Unassembled WGS sequence"/>
</dbReference>
<feature type="compositionally biased region" description="Polar residues" evidence="1">
    <location>
        <begin position="33"/>
        <end position="58"/>
    </location>
</feature>
<keyword evidence="3" id="KW-1185">Reference proteome</keyword>
<evidence type="ECO:0000313" key="2">
    <source>
        <dbReference type="EMBL" id="KHN87918.1"/>
    </source>
</evidence>
<organism evidence="2 3">
    <name type="scientific">Toxocara canis</name>
    <name type="common">Canine roundworm</name>
    <dbReference type="NCBI Taxonomy" id="6265"/>
    <lineage>
        <taxon>Eukaryota</taxon>
        <taxon>Metazoa</taxon>
        <taxon>Ecdysozoa</taxon>
        <taxon>Nematoda</taxon>
        <taxon>Chromadorea</taxon>
        <taxon>Rhabditida</taxon>
        <taxon>Spirurina</taxon>
        <taxon>Ascaridomorpha</taxon>
        <taxon>Ascaridoidea</taxon>
        <taxon>Toxocaridae</taxon>
        <taxon>Toxocara</taxon>
    </lineage>
</organism>
<sequence length="348" mass="37921">MSNSKSASLPHSPTAFPGGFNAHRLSTTEEEISNASKSSGQSGTSTATVIHAGQSTNDTAGSATPQAQSTATAPPKPPVSFHASGFKGAHASFRLRMLQEQHGFEPVSFTHNNPSIIQEAFDFDNAAHVTVRYVRTLSVRRLFTDRTLFPKAVGFTTLEWQHTSHHRSQNSLYEYLLKLASESASSTASPGASHPIISAVTRSISTELHTLRRKAFARMHSSAPHSPRSSTGTIESSHKHKHFFGSLEKHSPGYSLEEGLKAFTAEPAASIGGVSLGLAQLSEASKVYQGHRSFRLRMYREQYGFEPVFISKKRTPRQQKLSEFKGGDLNKYTARSYAIQNGNEVFGG</sequence>
<evidence type="ECO:0000313" key="3">
    <source>
        <dbReference type="Proteomes" id="UP000031036"/>
    </source>
</evidence>
<gene>
    <name evidence="2" type="ORF">Tcan_18795</name>
</gene>
<proteinExistence type="predicted"/>
<feature type="compositionally biased region" description="Polar residues" evidence="1">
    <location>
        <begin position="223"/>
        <end position="235"/>
    </location>
</feature>
<dbReference type="EMBL" id="JPKZ01000319">
    <property type="protein sequence ID" value="KHN87918.1"/>
    <property type="molecule type" value="Genomic_DNA"/>
</dbReference>
<reference evidence="2 3" key="1">
    <citation type="submission" date="2014-11" db="EMBL/GenBank/DDBJ databases">
        <title>Genetic blueprint of the zoonotic pathogen Toxocara canis.</title>
        <authorList>
            <person name="Zhu X.-Q."/>
            <person name="Korhonen P.K."/>
            <person name="Cai H."/>
            <person name="Young N.D."/>
            <person name="Nejsum P."/>
            <person name="von Samson-Himmelstjerna G."/>
            <person name="Boag P.R."/>
            <person name="Tan P."/>
            <person name="Li Q."/>
            <person name="Min J."/>
            <person name="Yang Y."/>
            <person name="Wang X."/>
            <person name="Fang X."/>
            <person name="Hall R.S."/>
            <person name="Hofmann A."/>
            <person name="Sternberg P.W."/>
            <person name="Jex A.R."/>
            <person name="Gasser R.B."/>
        </authorList>
    </citation>
    <scope>NUCLEOTIDE SEQUENCE [LARGE SCALE GENOMIC DNA]</scope>
    <source>
        <strain evidence="2">PN_DK_2014</strain>
    </source>
</reference>
<accession>A0A0B2W1Q5</accession>
<feature type="compositionally biased region" description="Polar residues" evidence="1">
    <location>
        <begin position="1"/>
        <end position="11"/>
    </location>
</feature>
<name>A0A0B2W1Q5_TOXCA</name>
<dbReference type="OrthoDB" id="5868946at2759"/>
<protein>
    <submittedName>
        <fullName evidence="2">Uncharacterized protein</fullName>
    </submittedName>
</protein>
<feature type="region of interest" description="Disordered" evidence="1">
    <location>
        <begin position="1"/>
        <end position="83"/>
    </location>
</feature>